<dbReference type="PROSITE" id="PS00138">
    <property type="entry name" value="SUBTILASE_SER"/>
    <property type="match status" value="1"/>
</dbReference>
<dbReference type="Gene3D" id="3.40.50.200">
    <property type="entry name" value="Peptidase S8/S53 domain"/>
    <property type="match status" value="1"/>
</dbReference>
<dbReference type="Pfam" id="PF00082">
    <property type="entry name" value="Peptidase_S8"/>
    <property type="match status" value="1"/>
</dbReference>
<evidence type="ECO:0000256" key="10">
    <source>
        <dbReference type="SAM" id="SignalP"/>
    </source>
</evidence>
<dbReference type="InterPro" id="IPR022398">
    <property type="entry name" value="Peptidase_S8_His-AS"/>
</dbReference>
<dbReference type="InterPro" id="IPR023828">
    <property type="entry name" value="Peptidase_S8_Ser-AS"/>
</dbReference>
<dbReference type="EMBL" id="CP095073">
    <property type="protein sequence ID" value="UOQ45350.1"/>
    <property type="molecule type" value="Genomic_DNA"/>
</dbReference>
<keyword evidence="5 10" id="KW-0732">Signal</keyword>
<dbReference type="InterPro" id="IPR036852">
    <property type="entry name" value="Peptidase_S8/S53_dom_sf"/>
</dbReference>
<evidence type="ECO:0000256" key="3">
    <source>
        <dbReference type="ARBA" id="ARBA00022525"/>
    </source>
</evidence>
<feature type="domain" description="Peptidase S8/S53" evidence="11">
    <location>
        <begin position="115"/>
        <end position="500"/>
    </location>
</feature>
<evidence type="ECO:0000256" key="7">
    <source>
        <dbReference type="ARBA" id="ARBA00022825"/>
    </source>
</evidence>
<evidence type="ECO:0000256" key="5">
    <source>
        <dbReference type="ARBA" id="ARBA00022729"/>
    </source>
</evidence>
<dbReference type="PROSITE" id="PS00136">
    <property type="entry name" value="SUBTILASE_ASP"/>
    <property type="match status" value="1"/>
</dbReference>
<dbReference type="SUPFAM" id="SSF52025">
    <property type="entry name" value="PA domain"/>
    <property type="match status" value="1"/>
</dbReference>
<keyword evidence="6 8" id="KW-0378">Hydrolase</keyword>
<dbReference type="CDD" id="cd07474">
    <property type="entry name" value="Peptidases_S8_subtilisin_Vpr-like"/>
    <property type="match status" value="1"/>
</dbReference>
<gene>
    <name evidence="13" type="ORF">MUN89_05225</name>
</gene>
<proteinExistence type="inferred from homology"/>
<dbReference type="InterPro" id="IPR015500">
    <property type="entry name" value="Peptidase_S8_subtilisin-rel"/>
</dbReference>
<evidence type="ECO:0000313" key="14">
    <source>
        <dbReference type="Proteomes" id="UP000831787"/>
    </source>
</evidence>
<evidence type="ECO:0000256" key="1">
    <source>
        <dbReference type="ARBA" id="ARBA00011073"/>
    </source>
</evidence>
<keyword evidence="3" id="KW-0964">Secreted</keyword>
<evidence type="ECO:0000313" key="13">
    <source>
        <dbReference type="EMBL" id="UOQ45350.1"/>
    </source>
</evidence>
<accession>A0ABY4EMZ1</accession>
<dbReference type="Pfam" id="PF02225">
    <property type="entry name" value="PA"/>
    <property type="match status" value="1"/>
</dbReference>
<evidence type="ECO:0000256" key="4">
    <source>
        <dbReference type="ARBA" id="ARBA00022670"/>
    </source>
</evidence>
<dbReference type="PANTHER" id="PTHR43806">
    <property type="entry name" value="PEPTIDASE S8"/>
    <property type="match status" value="1"/>
</dbReference>
<dbReference type="RefSeq" id="WP_244712004.1">
    <property type="nucleotide sequence ID" value="NZ_CP095073.1"/>
</dbReference>
<dbReference type="PROSITE" id="PS00137">
    <property type="entry name" value="SUBTILASE_HIS"/>
    <property type="match status" value="1"/>
</dbReference>
<protein>
    <submittedName>
        <fullName evidence="13">S8 family serine peptidase</fullName>
    </submittedName>
</protein>
<organism evidence="13 14">
    <name type="scientific">Halobacillus salinarum</name>
    <dbReference type="NCBI Taxonomy" id="2932257"/>
    <lineage>
        <taxon>Bacteria</taxon>
        <taxon>Bacillati</taxon>
        <taxon>Bacillota</taxon>
        <taxon>Bacilli</taxon>
        <taxon>Bacillales</taxon>
        <taxon>Bacillaceae</taxon>
        <taxon>Halobacillus</taxon>
    </lineage>
</organism>
<dbReference type="InterPro" id="IPR000209">
    <property type="entry name" value="Peptidase_S8/S53_dom"/>
</dbReference>
<feature type="chain" id="PRO_5047547733" evidence="10">
    <location>
        <begin position="24"/>
        <end position="510"/>
    </location>
</feature>
<dbReference type="InterPro" id="IPR046450">
    <property type="entry name" value="PA_dom_sf"/>
</dbReference>
<feature type="active site" description="Charge relay system" evidence="8">
    <location>
        <position position="162"/>
    </location>
</feature>
<dbReference type="InterPro" id="IPR023827">
    <property type="entry name" value="Peptidase_S8_Asp-AS"/>
</dbReference>
<feature type="signal peptide" evidence="10">
    <location>
        <begin position="1"/>
        <end position="23"/>
    </location>
</feature>
<name>A0ABY4EMZ1_9BACI</name>
<feature type="domain" description="PA" evidence="12">
    <location>
        <begin position="317"/>
        <end position="389"/>
    </location>
</feature>
<keyword evidence="14" id="KW-1185">Reference proteome</keyword>
<dbReference type="InterPro" id="IPR034213">
    <property type="entry name" value="S8_Vpr-like"/>
</dbReference>
<dbReference type="Gene3D" id="3.50.30.30">
    <property type="match status" value="1"/>
</dbReference>
<dbReference type="InterPro" id="IPR050131">
    <property type="entry name" value="Peptidase_S8_subtilisin-like"/>
</dbReference>
<dbReference type="PRINTS" id="PR00723">
    <property type="entry name" value="SUBTILISIN"/>
</dbReference>
<evidence type="ECO:0000259" key="11">
    <source>
        <dbReference type="Pfam" id="PF00082"/>
    </source>
</evidence>
<evidence type="ECO:0000256" key="2">
    <source>
        <dbReference type="ARBA" id="ARBA00022512"/>
    </source>
</evidence>
<sequence length="510" mass="54521">MRRLHFLILLTALFLLVCGFDQADEKTIIIELDENPDKFIEAAELRLPRLEVVAEYNTIFQGVAIKGTPKELDKISRLDTVINSYPVHTYRALAESAPSYSTDAIRQRMDLPYTGKGVKVGVIDTGIDYKHPDLKKNYKGGFDVVDFDDDPMETEDKGATEHGTHVAGIIAANGKMKGIAPDAELYAYRALGPGGAGSSVQVIAAIEEAVEDGMDVINLSLGNDVNGPDWPTTKAVNKAIELGTTVIVAAGNSGPDKWTVGSPATSPEAITVGAASLSSQIPFLTVRGEKAKIPLLPLQGSVKWDITKSYPIVEGGTGRSTLHGVSGKIVLMQRGDRISFAAKALNAYRGGAEAVIIYNNQDGSFQGSIKGTELPIPVAAITKEAGEWLKKYAVESRQWVETNRQTADETLASFSSRGPVTTSWAIKPDIVAPGVDILSTVPGGYKALNGTSMASPHVAALAALMLEAHPNWTPEKIKAALMSSADLIHNSQGKAIPTEQGLDILIPRKR</sequence>
<evidence type="ECO:0000256" key="6">
    <source>
        <dbReference type="ARBA" id="ARBA00022801"/>
    </source>
</evidence>
<reference evidence="13 14" key="1">
    <citation type="submission" date="2022-04" db="EMBL/GenBank/DDBJ databases">
        <title>Halobacillus sp. isolated from saltern.</title>
        <authorList>
            <person name="Won M."/>
            <person name="Lee C.-M."/>
            <person name="Woen H.-Y."/>
            <person name="Kwon S.-W."/>
        </authorList>
    </citation>
    <scope>NUCLEOTIDE SEQUENCE [LARGE SCALE GENOMIC DNA]</scope>
    <source>
        <strain evidence="13 14">SSBR10-3</strain>
    </source>
</reference>
<comment type="similarity">
    <text evidence="1 8 9">Belongs to the peptidase S8 family.</text>
</comment>
<keyword evidence="7 8" id="KW-0720">Serine protease</keyword>
<keyword evidence="2" id="KW-0134">Cell wall</keyword>
<dbReference type="SUPFAM" id="SSF52743">
    <property type="entry name" value="Subtilisin-like"/>
    <property type="match status" value="1"/>
</dbReference>
<dbReference type="InterPro" id="IPR003137">
    <property type="entry name" value="PA_domain"/>
</dbReference>
<feature type="active site" description="Charge relay system" evidence="8">
    <location>
        <position position="124"/>
    </location>
</feature>
<evidence type="ECO:0000256" key="9">
    <source>
        <dbReference type="RuleBase" id="RU003355"/>
    </source>
</evidence>
<evidence type="ECO:0000256" key="8">
    <source>
        <dbReference type="PROSITE-ProRule" id="PRU01240"/>
    </source>
</evidence>
<dbReference type="PROSITE" id="PS51892">
    <property type="entry name" value="SUBTILASE"/>
    <property type="match status" value="1"/>
</dbReference>
<feature type="active site" description="Charge relay system" evidence="8">
    <location>
        <position position="452"/>
    </location>
</feature>
<dbReference type="CDD" id="cd02133">
    <property type="entry name" value="PA_C5a_like"/>
    <property type="match status" value="1"/>
</dbReference>
<evidence type="ECO:0000259" key="12">
    <source>
        <dbReference type="Pfam" id="PF02225"/>
    </source>
</evidence>
<dbReference type="PANTHER" id="PTHR43806:SF65">
    <property type="entry name" value="SERINE PROTEASE APRX"/>
    <property type="match status" value="1"/>
</dbReference>
<dbReference type="Proteomes" id="UP000831787">
    <property type="component" value="Chromosome"/>
</dbReference>
<keyword evidence="4 8" id="KW-0645">Protease</keyword>